<dbReference type="RefSeq" id="WP_106166991.1">
    <property type="nucleotide sequence ID" value="NZ_JAVKZF010000001.1"/>
</dbReference>
<dbReference type="Gene3D" id="3.40.190.10">
    <property type="entry name" value="Periplasmic binding protein-like II"/>
    <property type="match status" value="2"/>
</dbReference>
<dbReference type="EMBL" id="RSCK01000058">
    <property type="protein sequence ID" value="RUT07994.1"/>
    <property type="molecule type" value="Genomic_DNA"/>
</dbReference>
<comment type="caution">
    <text evidence="2">The sequence shown here is derived from an EMBL/GenBank/DDBJ whole genome shotgun (WGS) entry which is preliminary data.</text>
</comment>
<dbReference type="SUPFAM" id="SSF53850">
    <property type="entry name" value="Periplasmic binding protein-like II"/>
    <property type="match status" value="1"/>
</dbReference>
<dbReference type="Proteomes" id="UP000282574">
    <property type="component" value="Unassembled WGS sequence"/>
</dbReference>
<dbReference type="InterPro" id="IPR015168">
    <property type="entry name" value="SsuA/THI5"/>
</dbReference>
<protein>
    <recommendedName>
        <fullName evidence="1">SsuA/THI5-like domain-containing protein</fullName>
    </recommendedName>
</protein>
<name>A0AB37UEP1_9CYAN</name>
<gene>
    <name evidence="2" type="ORF">DSM107010_49440</name>
</gene>
<dbReference type="CDD" id="cd01008">
    <property type="entry name" value="PBP2_NrtA_SsuA_CpmA_like"/>
    <property type="match status" value="1"/>
</dbReference>
<evidence type="ECO:0000313" key="2">
    <source>
        <dbReference type="EMBL" id="RUT07994.1"/>
    </source>
</evidence>
<sequence length="364" mass="39639">MHDLESNKRGIFRRKIIRNWSRRRFVKYSSITVGTGLLAACTNQSTSTTSSSTSTSSPSASKKEKVIASWLPIMQTTAYYVALEEGLFEKAGIEIESAKFENPNQIIDSLVSGRADFGPPGAAAGITVLAEAKAPGTFKVFGLQGGGIKSNFINDGLIVKPDSPIQSFKDLKGKKIGTLPGIQWRTITQYILRRNGLDPDRDLTVEQMAVGLHVTSVVSGAVDATLSLEPVGSIALSTGQAKRAMTNPVAMFISDPFYSGAAVLTAKFLKERPAVAKKVIQVIDEATKMANQNFDKYRPILAKYTAIKPDQVNYVTQPRLRSFSDLDRADINSYQALIDVFQKEGILGRSMKAQNLILEKAQLA</sequence>
<dbReference type="AlphaFoldDB" id="A0AB37UEP1"/>
<dbReference type="Pfam" id="PF09084">
    <property type="entry name" value="NMT1"/>
    <property type="match status" value="1"/>
</dbReference>
<keyword evidence="3" id="KW-1185">Reference proteome</keyword>
<accession>A0AB37UEP1</accession>
<reference evidence="2 3" key="1">
    <citation type="journal article" date="2019" name="Genome Biol. Evol.">
        <title>Day and night: Metabolic profiles and evolutionary relationships of six axenic non-marine cyanobacteria.</title>
        <authorList>
            <person name="Will S.E."/>
            <person name="Henke P."/>
            <person name="Boedeker C."/>
            <person name="Huang S."/>
            <person name="Brinkmann H."/>
            <person name="Rohde M."/>
            <person name="Jarek M."/>
            <person name="Friedl T."/>
            <person name="Seufert S."/>
            <person name="Schumacher M."/>
            <person name="Overmann J."/>
            <person name="Neumann-Schaal M."/>
            <person name="Petersen J."/>
        </authorList>
    </citation>
    <scope>NUCLEOTIDE SEQUENCE [LARGE SCALE GENOMIC DNA]</scope>
    <source>
        <strain evidence="2 3">SAG 39.79</strain>
    </source>
</reference>
<evidence type="ECO:0000259" key="1">
    <source>
        <dbReference type="Pfam" id="PF09084"/>
    </source>
</evidence>
<evidence type="ECO:0000313" key="3">
    <source>
        <dbReference type="Proteomes" id="UP000282574"/>
    </source>
</evidence>
<organism evidence="2 3">
    <name type="scientific">Chroococcidiopsis cubana SAG 39.79</name>
    <dbReference type="NCBI Taxonomy" id="388085"/>
    <lineage>
        <taxon>Bacteria</taxon>
        <taxon>Bacillati</taxon>
        <taxon>Cyanobacteriota</taxon>
        <taxon>Cyanophyceae</taxon>
        <taxon>Chroococcidiopsidales</taxon>
        <taxon>Chroococcidiopsidaceae</taxon>
        <taxon>Chroococcidiopsis</taxon>
    </lineage>
</organism>
<proteinExistence type="predicted"/>
<dbReference type="PANTHER" id="PTHR30024">
    <property type="entry name" value="ALIPHATIC SULFONATES-BINDING PROTEIN-RELATED"/>
    <property type="match status" value="1"/>
</dbReference>
<feature type="domain" description="SsuA/THI5-like" evidence="1">
    <location>
        <begin position="75"/>
        <end position="293"/>
    </location>
</feature>